<organism evidence="3 4">
    <name type="scientific">Xanthomonas hortorum</name>
    <dbReference type="NCBI Taxonomy" id="56454"/>
    <lineage>
        <taxon>Bacteria</taxon>
        <taxon>Pseudomonadati</taxon>
        <taxon>Pseudomonadota</taxon>
        <taxon>Gammaproteobacteria</taxon>
        <taxon>Lysobacterales</taxon>
        <taxon>Lysobacteraceae</taxon>
        <taxon>Xanthomonas</taxon>
    </lineage>
</organism>
<dbReference type="PANTHER" id="PTHR32182:SF22">
    <property type="entry name" value="ATP-DEPENDENT ENDONUCLEASE, OLD FAMILY-RELATED"/>
    <property type="match status" value="1"/>
</dbReference>
<dbReference type="InterPro" id="IPR026866">
    <property type="entry name" value="CR006_AAA"/>
</dbReference>
<dbReference type="SUPFAM" id="SSF52540">
    <property type="entry name" value="P-loop containing nucleoside triphosphate hydrolases"/>
    <property type="match status" value="1"/>
</dbReference>
<dbReference type="Proteomes" id="UP001164737">
    <property type="component" value="Chromosome"/>
</dbReference>
<dbReference type="RefSeq" id="WP_268213539.1">
    <property type="nucleotide sequence ID" value="NZ_CP107241.1"/>
</dbReference>
<proteinExistence type="predicted"/>
<dbReference type="AlphaFoldDB" id="A0AA47IBL7"/>
<dbReference type="Gene3D" id="3.40.50.300">
    <property type="entry name" value="P-loop containing nucleotide triphosphate hydrolases"/>
    <property type="match status" value="1"/>
</dbReference>
<protein>
    <submittedName>
        <fullName evidence="3">AAA family ATPase</fullName>
    </submittedName>
</protein>
<sequence length="753" mass="84533">MIESITISGIATYPITTDKVSELSRFNFFFGANGAGKTTVSRLIADETAFPTCNVAWKAGTKLQPMVYNHDFVEANFNQSDELKGVFTLGEKQVDTLEKIAVARRDSDALTKKLEAIKQSLQGMDGNGGKKRDLEVLEVDFKEKCWILKRKYDATLRGGLEGYRNSAENFKVKILHEQDRNNAALFTFSELEKRAASVFGAAPTKENLITVLDAKRLASYEGAPVLKKRVIGKDDVDIAAIINKLENSDWVKEGLAYYEINNGICPFCQQETSGAFAKSLGEYFDDAFMVDTRAIEHLVSNYATEASNIKQEISNIIESPNRFLDVDKIKQEKEIFDAKVMLNNQRLDGKKKEASQIVELEPLNSTLIAINDLIEKANLEVNAHNSMVANLAAERSKLTSEVWRFVLEEAKADLAAFNVAKEGLEKAIAAMKAQLAATTLEMAAKASEIRELERQTTSVQPTIDSINVLLSSFGFQGFKLAKAASETSYKLVRVDGSSAKATLSEGEKTFITFLYFYHLLKGSNSESGITINRVVVFDDPVSSLDSDILFIVGSLIKALFEEVRTEKGQIKQVFVLTHNVYFHKEVTYNSKRRKFALSEETFWIVRKPGLLSRIDKHPTNPIKTSYELLWTEVRNPDRSNVSIQNTLRRILENYFKILGGIEFDGLCEMFEGKEKIICKSLCSWVHDGSHYAHDDLYISIEEPMVDSYLKVFRGIFEKSMHGAHYRMMMGDDLVDDISARSDFTNNCEGTVSK</sequence>
<evidence type="ECO:0000313" key="4">
    <source>
        <dbReference type="Proteomes" id="UP001164737"/>
    </source>
</evidence>
<dbReference type="GO" id="GO:0000731">
    <property type="term" value="P:DNA synthesis involved in DNA repair"/>
    <property type="evidence" value="ECO:0007669"/>
    <property type="project" value="TreeGrafter"/>
</dbReference>
<dbReference type="Pfam" id="PF13166">
    <property type="entry name" value="AAA_13"/>
    <property type="match status" value="1"/>
</dbReference>
<feature type="coiled-coil region" evidence="1">
    <location>
        <begin position="374"/>
        <end position="455"/>
    </location>
</feature>
<name>A0AA47IBL7_9XANT</name>
<dbReference type="GO" id="GO:0006302">
    <property type="term" value="P:double-strand break repair"/>
    <property type="evidence" value="ECO:0007669"/>
    <property type="project" value="TreeGrafter"/>
</dbReference>
<gene>
    <name evidence="3" type="ORF">OEG85_00445</name>
</gene>
<dbReference type="InterPro" id="IPR027417">
    <property type="entry name" value="P-loop_NTPase"/>
</dbReference>
<feature type="domain" description="Protein CR006 P-loop" evidence="2">
    <location>
        <begin position="10"/>
        <end position="717"/>
    </location>
</feature>
<evidence type="ECO:0000256" key="1">
    <source>
        <dbReference type="SAM" id="Coils"/>
    </source>
</evidence>
<evidence type="ECO:0000313" key="3">
    <source>
        <dbReference type="EMBL" id="WAH64514.1"/>
    </source>
</evidence>
<keyword evidence="1" id="KW-0175">Coiled coil</keyword>
<reference evidence="3" key="1">
    <citation type="submission" date="2022-10" db="EMBL/GenBank/DDBJ databases">
        <title>Complete genome sequence resource for Xanthomonas hortorum isolated from Greek Oregano.</title>
        <authorList>
            <person name="Gonzalez-Tobon J."/>
            <person name="Helmann T.C."/>
            <person name="Daughtrey M."/>
            <person name="Stodghill P.V."/>
            <person name="Filiatrault M.J."/>
        </authorList>
    </citation>
    <scope>NUCLEOTIDE SEQUENCE</scope>
    <source>
        <strain evidence="3">Oregano 108</strain>
    </source>
</reference>
<evidence type="ECO:0000259" key="2">
    <source>
        <dbReference type="Pfam" id="PF13166"/>
    </source>
</evidence>
<dbReference type="EMBL" id="CP107241">
    <property type="protein sequence ID" value="WAH64514.1"/>
    <property type="molecule type" value="Genomic_DNA"/>
</dbReference>
<accession>A0AA47IBL7</accession>
<dbReference type="PANTHER" id="PTHR32182">
    <property type="entry name" value="DNA REPLICATION AND REPAIR PROTEIN RECF"/>
    <property type="match status" value="1"/>
</dbReference>